<organism evidence="1 2">
    <name type="scientific">Campylobacter jejuni subsp. doylei</name>
    <dbReference type="NCBI Taxonomy" id="32021"/>
    <lineage>
        <taxon>Bacteria</taxon>
        <taxon>Pseudomonadati</taxon>
        <taxon>Campylobacterota</taxon>
        <taxon>Epsilonproteobacteria</taxon>
        <taxon>Campylobacterales</taxon>
        <taxon>Campylobacteraceae</taxon>
        <taxon>Campylobacter</taxon>
    </lineage>
</organism>
<gene>
    <name evidence="1" type="ORF">CEP74_08520</name>
</gene>
<reference evidence="2" key="1">
    <citation type="submission" date="2018-03" db="EMBL/GenBank/DDBJ databases">
        <title>FDA dAtabase for Regulatory Grade micrObial Sequences (FDA-ARGOS): Supporting development and validation of Infectious Disease Dx tests.</title>
        <authorList>
            <person name="Kerrigan L."/>
            <person name="Tallon L."/>
            <person name="Sadzewicz L."/>
            <person name="Sengamalay N."/>
            <person name="Ott S."/>
            <person name="Godinez A."/>
            <person name="Nagaraj S."/>
            <person name="Vavikolanu K."/>
            <person name="Vyas G."/>
            <person name="Nadendla S."/>
            <person name="George J."/>
            <person name="Sichtig H."/>
        </authorList>
    </citation>
    <scope>NUCLEOTIDE SEQUENCE [LARGE SCALE GENOMIC DNA]</scope>
    <source>
        <strain evidence="2">FDAARGOS_295</strain>
    </source>
</reference>
<dbReference type="OMA" id="CMASLKF"/>
<evidence type="ECO:0000313" key="2">
    <source>
        <dbReference type="Proteomes" id="UP000239717"/>
    </source>
</evidence>
<dbReference type="EMBL" id="CP027403">
    <property type="protein sequence ID" value="AVL47759.1"/>
    <property type="molecule type" value="Genomic_DNA"/>
</dbReference>
<dbReference type="AlphaFoldDB" id="A0AAD0HCP8"/>
<proteinExistence type="predicted"/>
<dbReference type="Proteomes" id="UP000239717">
    <property type="component" value="Chromosome"/>
</dbReference>
<accession>A0AAD0HCP8</accession>
<evidence type="ECO:0008006" key="3">
    <source>
        <dbReference type="Google" id="ProtNLM"/>
    </source>
</evidence>
<evidence type="ECO:0000313" key="1">
    <source>
        <dbReference type="EMBL" id="AVL47759.1"/>
    </source>
</evidence>
<sequence length="149" mass="17483">MKNILLSLMLVFLFTGCFNNKPKCDDEDIKLTLKSILDDEWVYVEYGLNEQSLRAHFKPLFDLKDYANEVVYTSFESFITEDSKDKKTSFCMASLKFTYPQMPNEMREKYSRGALKGVLFDGGEYETQISYSTRFSDDKKQVFVELLDY</sequence>
<protein>
    <recommendedName>
        <fullName evidence="3">Lipoprotein</fullName>
    </recommendedName>
</protein>
<name>A0AAD0HCP8_CAMJU</name>
<dbReference type="PROSITE" id="PS51257">
    <property type="entry name" value="PROKAR_LIPOPROTEIN"/>
    <property type="match status" value="1"/>
</dbReference>